<organism evidence="3 4">
    <name type="scientific">Erythranthe guttata</name>
    <name type="common">Yellow monkey flower</name>
    <name type="synonym">Mimulus guttatus</name>
    <dbReference type="NCBI Taxonomy" id="4155"/>
    <lineage>
        <taxon>Eukaryota</taxon>
        <taxon>Viridiplantae</taxon>
        <taxon>Streptophyta</taxon>
        <taxon>Embryophyta</taxon>
        <taxon>Tracheophyta</taxon>
        <taxon>Spermatophyta</taxon>
        <taxon>Magnoliopsida</taxon>
        <taxon>eudicotyledons</taxon>
        <taxon>Gunneridae</taxon>
        <taxon>Pentapetalae</taxon>
        <taxon>asterids</taxon>
        <taxon>lamiids</taxon>
        <taxon>Lamiales</taxon>
        <taxon>Phrymaceae</taxon>
        <taxon>Erythranthe</taxon>
    </lineage>
</organism>
<dbReference type="InterPro" id="IPR050796">
    <property type="entry name" value="SCF_F-box_component"/>
</dbReference>
<dbReference type="PANTHER" id="PTHR31672:SF13">
    <property type="entry name" value="F-BOX PROTEIN CPR30-LIKE"/>
    <property type="match status" value="1"/>
</dbReference>
<feature type="non-terminal residue" evidence="3">
    <location>
        <position position="474"/>
    </location>
</feature>
<dbReference type="PANTHER" id="PTHR31672">
    <property type="entry name" value="BNACNNG10540D PROTEIN"/>
    <property type="match status" value="1"/>
</dbReference>
<dbReference type="Gene3D" id="1.20.1280.50">
    <property type="match status" value="1"/>
</dbReference>
<feature type="region of interest" description="Disordered" evidence="1">
    <location>
        <begin position="416"/>
        <end position="441"/>
    </location>
</feature>
<dbReference type="Pfam" id="PF00646">
    <property type="entry name" value="F-box"/>
    <property type="match status" value="1"/>
</dbReference>
<dbReference type="InterPro" id="IPR036047">
    <property type="entry name" value="F-box-like_dom_sf"/>
</dbReference>
<feature type="region of interest" description="Disordered" evidence="1">
    <location>
        <begin position="1"/>
        <end position="31"/>
    </location>
</feature>
<accession>A0A022RMV5</accession>
<keyword evidence="4" id="KW-1185">Reference proteome</keyword>
<dbReference type="PROSITE" id="PS50181">
    <property type="entry name" value="FBOX"/>
    <property type="match status" value="1"/>
</dbReference>
<evidence type="ECO:0000313" key="4">
    <source>
        <dbReference type="Proteomes" id="UP000030748"/>
    </source>
</evidence>
<dbReference type="InterPro" id="IPR001810">
    <property type="entry name" value="F-box_dom"/>
</dbReference>
<proteinExistence type="predicted"/>
<dbReference type="SUPFAM" id="SSF81383">
    <property type="entry name" value="F-box domain"/>
    <property type="match status" value="1"/>
</dbReference>
<reference evidence="3 4" key="1">
    <citation type="journal article" date="2013" name="Proc. Natl. Acad. Sci. U.S.A.">
        <title>Fine-scale variation in meiotic recombination in Mimulus inferred from population shotgun sequencing.</title>
        <authorList>
            <person name="Hellsten U."/>
            <person name="Wright K.M."/>
            <person name="Jenkins J."/>
            <person name="Shu S."/>
            <person name="Yuan Y."/>
            <person name="Wessler S.R."/>
            <person name="Schmutz J."/>
            <person name="Willis J.H."/>
            <person name="Rokhsar D.S."/>
        </authorList>
    </citation>
    <scope>NUCLEOTIDE SEQUENCE [LARGE SCALE GENOMIC DNA]</scope>
    <source>
        <strain evidence="4">cv. DUN x IM62</strain>
    </source>
</reference>
<evidence type="ECO:0000313" key="3">
    <source>
        <dbReference type="EMBL" id="EYU41118.1"/>
    </source>
</evidence>
<gene>
    <name evidence="3" type="ORF">MIMGU_mgv1a017999mg</name>
</gene>
<dbReference type="SMART" id="SM00256">
    <property type="entry name" value="FBOX"/>
    <property type="match status" value="1"/>
</dbReference>
<evidence type="ECO:0000256" key="1">
    <source>
        <dbReference type="SAM" id="MobiDB-lite"/>
    </source>
</evidence>
<feature type="compositionally biased region" description="Polar residues" evidence="1">
    <location>
        <begin position="1"/>
        <end position="12"/>
    </location>
</feature>
<feature type="compositionally biased region" description="Acidic residues" evidence="1">
    <location>
        <begin position="416"/>
        <end position="438"/>
    </location>
</feature>
<dbReference type="AlphaFoldDB" id="A0A022RMV5"/>
<feature type="domain" description="F-box" evidence="2">
    <location>
        <begin position="43"/>
        <end position="89"/>
    </location>
</feature>
<sequence length="474" mass="53157">MKTDLEFQTSRNGGAGQDPTDEEDQQPQQQVVAAVAAAVAEPPTDLDSIPDGILEEIFTRVPAKTVFCSMAVNTKWLSILDNRTFFKRHHSLSSARPLVVFSDPSGRRSNRVLHLYEGRALPDYRPMPARSLGTRIDFPDMARGRCTFLHGVNSFVTSCKGLVCWATHRGAGDVVLSNPITGEYMLANAHARGMNSLRELASVFVGVGYSRETKTFELLKMILALEDDPVDYSMVWYPELLALGGNSWRPAGEALQFDFSRMIYNLVNVDDGTIYWRYKDDSSICTFDFDRTLFRVVDLPDFEGPVLKTVSLGVLDDTLCASFASPDNTYLELWSAKTIDNCGARGVETAWKMLHRIRINTSTAMLENNGRVWNRGAYRPVMHVENNKILMHDRRTNFRLYDVVTGSETVFPLVEDINDNDEDADEDADEDDDDDDDDGHPVAVQVVSLVPNIICLKETLNIHDGNIRVLRTES</sequence>
<dbReference type="Proteomes" id="UP000030748">
    <property type="component" value="Unassembled WGS sequence"/>
</dbReference>
<protein>
    <recommendedName>
        <fullName evidence="2">F-box domain-containing protein</fullName>
    </recommendedName>
</protein>
<evidence type="ECO:0000259" key="2">
    <source>
        <dbReference type="PROSITE" id="PS50181"/>
    </source>
</evidence>
<name>A0A022RMV5_ERYGU</name>
<dbReference type="EMBL" id="KI630365">
    <property type="protein sequence ID" value="EYU41118.1"/>
    <property type="molecule type" value="Genomic_DNA"/>
</dbReference>